<dbReference type="EMBL" id="BLWD01000002">
    <property type="protein sequence ID" value="GFN09389.1"/>
    <property type="molecule type" value="Genomic_DNA"/>
</dbReference>
<evidence type="ECO:0000313" key="3">
    <source>
        <dbReference type="Proteomes" id="UP000498740"/>
    </source>
</evidence>
<reference evidence="2 3" key="1">
    <citation type="submission" date="2020-05" db="EMBL/GenBank/DDBJ databases">
        <title>Whole genome shotgun sequence of Streptomyces microflavus NBRC 13062.</title>
        <authorList>
            <person name="Komaki H."/>
            <person name="Tamura T."/>
        </authorList>
    </citation>
    <scope>NUCLEOTIDE SEQUENCE [LARGE SCALE GENOMIC DNA]</scope>
    <source>
        <strain evidence="2 3">NBRC 13062</strain>
    </source>
</reference>
<gene>
    <name evidence="2" type="ORF">Smic_79450</name>
</gene>
<evidence type="ECO:0000313" key="2">
    <source>
        <dbReference type="EMBL" id="GFN09389.1"/>
    </source>
</evidence>
<comment type="caution">
    <text evidence="2">The sequence shown here is derived from an EMBL/GenBank/DDBJ whole genome shotgun (WGS) entry which is preliminary data.</text>
</comment>
<dbReference type="AlphaFoldDB" id="A0A7J0D4F7"/>
<name>A0A7J0D4F7_STRMI</name>
<accession>A0A7J0D4F7</accession>
<protein>
    <recommendedName>
        <fullName evidence="4">FG-GAP repeat-containing protein</fullName>
    </recommendedName>
</protein>
<dbReference type="Proteomes" id="UP000498740">
    <property type="component" value="Unassembled WGS sequence"/>
</dbReference>
<evidence type="ECO:0008006" key="4">
    <source>
        <dbReference type="Google" id="ProtNLM"/>
    </source>
</evidence>
<feature type="compositionally biased region" description="Polar residues" evidence="1">
    <location>
        <begin position="11"/>
        <end position="23"/>
    </location>
</feature>
<evidence type="ECO:0000256" key="1">
    <source>
        <dbReference type="SAM" id="MobiDB-lite"/>
    </source>
</evidence>
<feature type="region of interest" description="Disordered" evidence="1">
    <location>
        <begin position="1"/>
        <end position="46"/>
    </location>
</feature>
<organism evidence="2 3">
    <name type="scientific">Streptomyces microflavus</name>
    <name type="common">Streptomyces lipmanii</name>
    <dbReference type="NCBI Taxonomy" id="1919"/>
    <lineage>
        <taxon>Bacteria</taxon>
        <taxon>Bacillati</taxon>
        <taxon>Actinomycetota</taxon>
        <taxon>Actinomycetes</taxon>
        <taxon>Kitasatosporales</taxon>
        <taxon>Streptomycetaceae</taxon>
        <taxon>Streptomyces</taxon>
    </lineage>
</organism>
<sequence>MEEKAAGLTTAMRQGQTDFQRQAVQPDRRVRGGRSLPRPSWRPLRHRFEPSRAGNRLVMETNEGTEEAVATQGDEHHVVLSADTNGDGKPDVWMTDTTGDGKADLYQFDTTGDGQIDVTVVEGAEEPGTDRLVVDGDGGHPRRCELHDRPTGLRPIRYAVICGSRSPAGQILDLQADHRALDHR</sequence>
<feature type="compositionally biased region" description="Low complexity" evidence="1">
    <location>
        <begin position="33"/>
        <end position="42"/>
    </location>
</feature>
<dbReference type="InterPro" id="IPR028994">
    <property type="entry name" value="Integrin_alpha_N"/>
</dbReference>
<dbReference type="SUPFAM" id="SSF69318">
    <property type="entry name" value="Integrin alpha N-terminal domain"/>
    <property type="match status" value="1"/>
</dbReference>
<proteinExistence type="predicted"/>